<sequence>MMKSSGRIGLLLLALTGIGSGWLLPAQAEAKSAYRELDWVDLLPADDLASLEDRPEILDTIEEGSGTDAASISSLMESQKGKLSAKEMAHLQRYQAALQSAQTRNDVLNQPVKVPGFVVPLEYDDKQRITELFLVPFFGACIHVPPPPPNQIIHVRLNKPVKLESLYDPVWLEGSLSAGNTTTELGQSAYEMDVKALKPFE</sequence>
<dbReference type="Pfam" id="PF11736">
    <property type="entry name" value="DUF3299"/>
    <property type="match status" value="1"/>
</dbReference>
<dbReference type="Gene3D" id="2.40.50.870">
    <property type="entry name" value="Protein of unknown function (DUF3299)"/>
    <property type="match status" value="1"/>
</dbReference>
<dbReference type="AlphaFoldDB" id="A0A9X3EEM0"/>
<reference evidence="1" key="1">
    <citation type="submission" date="2022-11" db="EMBL/GenBank/DDBJ databases">
        <title>Parathalassolutuus dongxingensis gen. nov., sp. nov., a novel member of family Oceanospirillaceae isolated from a coastal shrimp pond in Guangxi, China.</title>
        <authorList>
            <person name="Chen H."/>
        </authorList>
    </citation>
    <scope>NUCLEOTIDE SEQUENCE</scope>
    <source>
        <strain evidence="1">G-43</strain>
    </source>
</reference>
<comment type="caution">
    <text evidence="1">The sequence shown here is derived from an EMBL/GenBank/DDBJ whole genome shotgun (WGS) entry which is preliminary data.</text>
</comment>
<name>A0A9X3EEM0_9GAMM</name>
<dbReference type="InterPro" id="IPR021727">
    <property type="entry name" value="DUF3299"/>
</dbReference>
<protein>
    <submittedName>
        <fullName evidence="1">DUF3299 domain-containing protein</fullName>
    </submittedName>
</protein>
<evidence type="ECO:0000313" key="1">
    <source>
        <dbReference type="EMBL" id="MCY0966182.1"/>
    </source>
</evidence>
<dbReference type="EMBL" id="JAPNOA010000039">
    <property type="protein sequence ID" value="MCY0966182.1"/>
    <property type="molecule type" value="Genomic_DNA"/>
</dbReference>
<keyword evidence="2" id="KW-1185">Reference proteome</keyword>
<dbReference type="RefSeq" id="WP_283174393.1">
    <property type="nucleotide sequence ID" value="NZ_JAPNOA010000039.1"/>
</dbReference>
<accession>A0A9X3EEM0</accession>
<gene>
    <name evidence="1" type="ORF">OUO13_13390</name>
</gene>
<organism evidence="1 2">
    <name type="scientific">Parathalassolituus penaei</name>
    <dbReference type="NCBI Taxonomy" id="2997323"/>
    <lineage>
        <taxon>Bacteria</taxon>
        <taxon>Pseudomonadati</taxon>
        <taxon>Pseudomonadota</taxon>
        <taxon>Gammaproteobacteria</taxon>
        <taxon>Oceanospirillales</taxon>
        <taxon>Oceanospirillaceae</taxon>
        <taxon>Parathalassolituus</taxon>
    </lineage>
</organism>
<dbReference type="Proteomes" id="UP001150830">
    <property type="component" value="Unassembled WGS sequence"/>
</dbReference>
<evidence type="ECO:0000313" key="2">
    <source>
        <dbReference type="Proteomes" id="UP001150830"/>
    </source>
</evidence>
<proteinExistence type="predicted"/>